<reference evidence="2" key="1">
    <citation type="journal article" date="2019" name="Int. J. Syst. Evol. Microbiol.">
        <title>The Global Catalogue of Microorganisms (GCM) 10K type strain sequencing project: providing services to taxonomists for standard genome sequencing and annotation.</title>
        <authorList>
            <consortium name="The Broad Institute Genomics Platform"/>
            <consortium name="The Broad Institute Genome Sequencing Center for Infectious Disease"/>
            <person name="Wu L."/>
            <person name="Ma J."/>
        </authorList>
    </citation>
    <scope>NUCLEOTIDE SEQUENCE [LARGE SCALE GENOMIC DNA]</scope>
    <source>
        <strain evidence="2">KCTC 22558</strain>
    </source>
</reference>
<dbReference type="Proteomes" id="UP000643403">
    <property type="component" value="Unassembled WGS sequence"/>
</dbReference>
<accession>A0ABQ3C2D8</accession>
<proteinExistence type="predicted"/>
<dbReference type="EMBL" id="BMXY01000002">
    <property type="protein sequence ID" value="GGZ65138.1"/>
    <property type="molecule type" value="Genomic_DNA"/>
</dbReference>
<protein>
    <recommendedName>
        <fullName evidence="3">Lipoprotein</fullName>
    </recommendedName>
</protein>
<organism evidence="1 2">
    <name type="scientific">Cognatilysobacter xinjiangensis</name>
    <dbReference type="NCBI Taxonomy" id="546892"/>
    <lineage>
        <taxon>Bacteria</taxon>
        <taxon>Pseudomonadati</taxon>
        <taxon>Pseudomonadota</taxon>
        <taxon>Gammaproteobacteria</taxon>
        <taxon>Lysobacterales</taxon>
        <taxon>Lysobacteraceae</taxon>
        <taxon>Cognatilysobacter</taxon>
    </lineage>
</organism>
<comment type="caution">
    <text evidence="1">The sequence shown here is derived from an EMBL/GenBank/DDBJ whole genome shotgun (WGS) entry which is preliminary data.</text>
</comment>
<gene>
    <name evidence="1" type="ORF">GCM10008101_18630</name>
</gene>
<sequence>MRSLFAVLFASTLVLAGCASIPLSTAMRLSSLKPRTLAQLDPADVRVRVSLPDGFELNVPKSRLTVSLAATNGPSRKSQLGLSLLQTVRDTRSPGWFSADVPVSTYVLALSPEGVREMRAMQQFALAGNPNKFELGINVPLAKSPENPRDLTFWADVKLRRDESWMRLIDGATLKFDRTSASR</sequence>
<evidence type="ECO:0008006" key="3">
    <source>
        <dbReference type="Google" id="ProtNLM"/>
    </source>
</evidence>
<keyword evidence="2" id="KW-1185">Reference proteome</keyword>
<evidence type="ECO:0000313" key="1">
    <source>
        <dbReference type="EMBL" id="GGZ65138.1"/>
    </source>
</evidence>
<dbReference type="PROSITE" id="PS51257">
    <property type="entry name" value="PROKAR_LIPOPROTEIN"/>
    <property type="match status" value="1"/>
</dbReference>
<name>A0ABQ3C2D8_9GAMM</name>
<evidence type="ECO:0000313" key="2">
    <source>
        <dbReference type="Proteomes" id="UP000643403"/>
    </source>
</evidence>